<dbReference type="InterPro" id="IPR042213">
    <property type="entry name" value="NBD_C_sf"/>
</dbReference>
<keyword evidence="6" id="KW-0119">Carbohydrate metabolism</keyword>
<dbReference type="Proteomes" id="UP000680304">
    <property type="component" value="Unassembled WGS sequence"/>
</dbReference>
<evidence type="ECO:0000313" key="9">
    <source>
        <dbReference type="EMBL" id="GIQ62633.1"/>
    </source>
</evidence>
<keyword evidence="10" id="KW-1185">Reference proteome</keyword>
<dbReference type="RefSeq" id="WP_213527965.1">
    <property type="nucleotide sequence ID" value="NZ_BOVJ01000040.1"/>
</dbReference>
<dbReference type="Pfam" id="PF07005">
    <property type="entry name" value="SBD_N"/>
    <property type="match status" value="1"/>
</dbReference>
<dbReference type="SUPFAM" id="SSF142764">
    <property type="entry name" value="YgbK-like"/>
    <property type="match status" value="1"/>
</dbReference>
<keyword evidence="3" id="KW-0547">Nucleotide-binding</keyword>
<keyword evidence="5" id="KW-0067">ATP-binding</keyword>
<evidence type="ECO:0000259" key="8">
    <source>
        <dbReference type="Pfam" id="PF17042"/>
    </source>
</evidence>
<dbReference type="Gene3D" id="3.40.50.10840">
    <property type="entry name" value="Putative sugar-binding, N-terminal domain"/>
    <property type="match status" value="1"/>
</dbReference>
<organism evidence="9 10">
    <name type="scientific">Paenibacillus cisolokensis</name>
    <dbReference type="NCBI Taxonomy" id="1658519"/>
    <lineage>
        <taxon>Bacteria</taxon>
        <taxon>Bacillati</taxon>
        <taxon>Bacillota</taxon>
        <taxon>Bacilli</taxon>
        <taxon>Bacillales</taxon>
        <taxon>Paenibacillaceae</taxon>
        <taxon>Paenibacillus</taxon>
    </lineage>
</organism>
<dbReference type="Gene3D" id="3.40.980.20">
    <property type="entry name" value="Four-carbon acid sugar kinase, nucleotide binding domain"/>
    <property type="match status" value="1"/>
</dbReference>
<evidence type="ECO:0000256" key="6">
    <source>
        <dbReference type="ARBA" id="ARBA00023277"/>
    </source>
</evidence>
<evidence type="ECO:0008006" key="11">
    <source>
        <dbReference type="Google" id="ProtNLM"/>
    </source>
</evidence>
<keyword evidence="2" id="KW-0808">Transferase</keyword>
<comment type="similarity">
    <text evidence="1">Belongs to the four-carbon acid sugar kinase family.</text>
</comment>
<feature type="domain" description="Four-carbon acid sugar kinase nucleotide binding" evidence="8">
    <location>
        <begin position="279"/>
        <end position="449"/>
    </location>
</feature>
<reference evidence="9 10" key="1">
    <citation type="submission" date="2021-04" db="EMBL/GenBank/DDBJ databases">
        <title>Draft genome sequence of Paenibacillus cisolokensis, LC2-13A.</title>
        <authorList>
            <person name="Uke A."/>
            <person name="Chhe C."/>
            <person name="Baramee S."/>
            <person name="Kosugi A."/>
        </authorList>
    </citation>
    <scope>NUCLEOTIDE SEQUENCE [LARGE SCALE GENOMIC DNA]</scope>
    <source>
        <strain evidence="9 10">LC2-13A</strain>
    </source>
</reference>
<name>A0ABQ4N348_9BACL</name>
<feature type="domain" description="Four-carbon acid sugar kinase N-terminal" evidence="7">
    <location>
        <begin position="9"/>
        <end position="249"/>
    </location>
</feature>
<sequence>MTTEQQLLLAFYGDDFTGSTDAMEALALGGYRTMLFLEAPTPDMLKRFEGIRCVGVAGTSRAKTPRELEREVRPVMERLSRIGAPIVHYKTCSTFDSSPEIGSIGEAIRVSRPFFAGQTTVPLLVGAPALGRYTLFGQHFARMDGEVYRLDRHPVMSRHPVTPMDEADLRLHLRKQLDEEIGLMNILELEGDADAVAARFRRKLEEKPSVLLFDVLDEERLALSARLIWEDAAQGPRFVVGSSGVEYALTSYWKQAGIAGAKRKTADGGASIVPADRILAVSGSASAVSKRQIETALGQGFRGIKIPVEAIADRDRMPEELLGQAIRWLNEGESVVLYTALGPDDEAIKATRERLAAIGVNGSQSGEYIGRQLGRWTKRIMLETGLRRVVIAGGDTSGFVTSEMGIYGLEMLAPISPGAPLCRVYSQDERMDGVELALKGGQFGSPDYFAKVRDAAAN</sequence>
<evidence type="ECO:0000256" key="5">
    <source>
        <dbReference type="ARBA" id="ARBA00022840"/>
    </source>
</evidence>
<evidence type="ECO:0000256" key="3">
    <source>
        <dbReference type="ARBA" id="ARBA00022741"/>
    </source>
</evidence>
<evidence type="ECO:0000259" key="7">
    <source>
        <dbReference type="Pfam" id="PF07005"/>
    </source>
</evidence>
<protein>
    <recommendedName>
        <fullName evidence="11">Hrp-dependent type III effector protein</fullName>
    </recommendedName>
</protein>
<comment type="caution">
    <text evidence="9">The sequence shown here is derived from an EMBL/GenBank/DDBJ whole genome shotgun (WGS) entry which is preliminary data.</text>
</comment>
<evidence type="ECO:0000313" key="10">
    <source>
        <dbReference type="Proteomes" id="UP000680304"/>
    </source>
</evidence>
<dbReference type="InterPro" id="IPR031475">
    <property type="entry name" value="NBD_C"/>
</dbReference>
<dbReference type="InterPro" id="IPR037051">
    <property type="entry name" value="4-carb_acid_sugar_kinase_N_sf"/>
</dbReference>
<evidence type="ECO:0000256" key="4">
    <source>
        <dbReference type="ARBA" id="ARBA00022777"/>
    </source>
</evidence>
<proteinExistence type="inferred from homology"/>
<dbReference type="Pfam" id="PF17042">
    <property type="entry name" value="NBD_C"/>
    <property type="match status" value="1"/>
</dbReference>
<accession>A0ABQ4N348</accession>
<gene>
    <name evidence="9" type="ORF">PACILC2_12010</name>
</gene>
<keyword evidence="4" id="KW-0418">Kinase</keyword>
<dbReference type="InterPro" id="IPR010737">
    <property type="entry name" value="4-carb_acid_sugar_kinase_N"/>
</dbReference>
<dbReference type="EMBL" id="BOVJ01000040">
    <property type="protein sequence ID" value="GIQ62633.1"/>
    <property type="molecule type" value="Genomic_DNA"/>
</dbReference>
<evidence type="ECO:0000256" key="1">
    <source>
        <dbReference type="ARBA" id="ARBA00005715"/>
    </source>
</evidence>
<evidence type="ECO:0000256" key="2">
    <source>
        <dbReference type="ARBA" id="ARBA00022679"/>
    </source>
</evidence>